<protein>
    <submittedName>
        <fullName evidence="1">Uncharacterized protein</fullName>
    </submittedName>
</protein>
<reference evidence="1" key="1">
    <citation type="submission" date="2018-04" db="EMBL/GenBank/DDBJ databases">
        <title>WGS assembly of Panicum hallii.</title>
        <authorList>
            <person name="Lovell J."/>
            <person name="Jenkins J."/>
            <person name="Lowry D."/>
            <person name="Mamidi S."/>
            <person name="Sreedasyam A."/>
            <person name="Weng X."/>
            <person name="Barry K."/>
            <person name="Bonette J."/>
            <person name="Campitelli B."/>
            <person name="Daum C."/>
            <person name="Gordon S."/>
            <person name="Gould B."/>
            <person name="Lipzen A."/>
            <person name="Macqueen A."/>
            <person name="Palacio-Mejia J."/>
            <person name="Plott C."/>
            <person name="Shakirov E."/>
            <person name="Shu S."/>
            <person name="Yoshinaga Y."/>
            <person name="Zane M."/>
            <person name="Rokhsar D."/>
            <person name="Grimwood J."/>
            <person name="Schmutz J."/>
            <person name="Juenger T."/>
        </authorList>
    </citation>
    <scope>NUCLEOTIDE SEQUENCE [LARGE SCALE GENOMIC DNA]</scope>
    <source>
        <strain evidence="1">FIL2</strain>
    </source>
</reference>
<organism evidence="1">
    <name type="scientific">Panicum hallii</name>
    <dbReference type="NCBI Taxonomy" id="206008"/>
    <lineage>
        <taxon>Eukaryota</taxon>
        <taxon>Viridiplantae</taxon>
        <taxon>Streptophyta</taxon>
        <taxon>Embryophyta</taxon>
        <taxon>Tracheophyta</taxon>
        <taxon>Spermatophyta</taxon>
        <taxon>Magnoliopsida</taxon>
        <taxon>Liliopsida</taxon>
        <taxon>Poales</taxon>
        <taxon>Poaceae</taxon>
        <taxon>PACMAD clade</taxon>
        <taxon>Panicoideae</taxon>
        <taxon>Panicodae</taxon>
        <taxon>Paniceae</taxon>
        <taxon>Panicinae</taxon>
        <taxon>Panicum</taxon>
        <taxon>Panicum sect. Panicum</taxon>
    </lineage>
</organism>
<dbReference type="AlphaFoldDB" id="A0A2T8KVG0"/>
<name>A0A2T8KVG0_9POAL</name>
<gene>
    <name evidence="1" type="ORF">PAHAL_1G156800</name>
</gene>
<proteinExistence type="predicted"/>
<evidence type="ECO:0000313" key="1">
    <source>
        <dbReference type="EMBL" id="PVH66132.1"/>
    </source>
</evidence>
<dbReference type="Gramene" id="PVH66132">
    <property type="protein sequence ID" value="PVH66132"/>
    <property type="gene ID" value="PAHAL_1G156800"/>
</dbReference>
<sequence length="66" mass="6992">MISVITPSAGVVGLVEYLCTHPIYICGFLRGRPGLRDRKRRIRVVSAPNSACGVGPPQDASASVLL</sequence>
<dbReference type="Proteomes" id="UP000243499">
    <property type="component" value="Chromosome 1"/>
</dbReference>
<dbReference type="EMBL" id="CM008046">
    <property type="protein sequence ID" value="PVH66132.1"/>
    <property type="molecule type" value="Genomic_DNA"/>
</dbReference>
<accession>A0A2T8KVG0</accession>